<organism evidence="9 10">
    <name type="scientific">Hymenolepis diminuta</name>
    <name type="common">Rat tapeworm</name>
    <dbReference type="NCBI Taxonomy" id="6216"/>
    <lineage>
        <taxon>Eukaryota</taxon>
        <taxon>Metazoa</taxon>
        <taxon>Spiralia</taxon>
        <taxon>Lophotrochozoa</taxon>
        <taxon>Platyhelminthes</taxon>
        <taxon>Cestoda</taxon>
        <taxon>Eucestoda</taxon>
        <taxon>Cyclophyllidea</taxon>
        <taxon>Hymenolepididae</taxon>
        <taxon>Hymenolepis</taxon>
    </lineage>
</organism>
<dbReference type="Proteomes" id="UP000321570">
    <property type="component" value="Unassembled WGS sequence"/>
</dbReference>
<keyword evidence="10" id="KW-1185">Reference proteome</keyword>
<evidence type="ECO:0000313" key="10">
    <source>
        <dbReference type="Proteomes" id="UP000321570"/>
    </source>
</evidence>
<feature type="domain" description="AAA+ ATPase" evidence="8">
    <location>
        <begin position="131"/>
        <end position="274"/>
    </location>
</feature>
<comment type="subcellular location">
    <subcellularLocation>
        <location evidence="1">Cytoplasm</location>
        <location evidence="1">Cytoskeleton</location>
        <location evidence="1">Spindle pole</location>
    </subcellularLocation>
</comment>
<protein>
    <recommendedName>
        <fullName evidence="8">AAA+ ATPase domain-containing protein</fullName>
    </recommendedName>
</protein>
<dbReference type="InterPro" id="IPR003959">
    <property type="entry name" value="ATPase_AAA_core"/>
</dbReference>
<dbReference type="SMART" id="SM00382">
    <property type="entry name" value="AAA"/>
    <property type="match status" value="1"/>
</dbReference>
<evidence type="ECO:0000256" key="2">
    <source>
        <dbReference type="ARBA" id="ARBA00022490"/>
    </source>
</evidence>
<reference evidence="9 10" key="1">
    <citation type="submission" date="2019-07" db="EMBL/GenBank/DDBJ databases">
        <authorList>
            <person name="Jastrzebski P J."/>
            <person name="Paukszto L."/>
            <person name="Jastrzebski P J."/>
        </authorList>
    </citation>
    <scope>NUCLEOTIDE SEQUENCE [LARGE SCALE GENOMIC DNA]</scope>
    <source>
        <strain evidence="9 10">WMS-il1</strain>
    </source>
</reference>
<proteinExistence type="predicted"/>
<dbReference type="InterPro" id="IPR050304">
    <property type="entry name" value="MT-severing_AAA_ATPase"/>
</dbReference>
<evidence type="ECO:0000259" key="8">
    <source>
        <dbReference type="SMART" id="SM00382"/>
    </source>
</evidence>
<dbReference type="GO" id="GO:0016853">
    <property type="term" value="F:isomerase activity"/>
    <property type="evidence" value="ECO:0007669"/>
    <property type="project" value="UniProtKB-KW"/>
</dbReference>
<keyword evidence="4" id="KW-0547">Nucleotide-binding</keyword>
<keyword evidence="6" id="KW-0206">Cytoskeleton</keyword>
<keyword evidence="2" id="KW-0963">Cytoplasm</keyword>
<feature type="non-terminal residue" evidence="9">
    <location>
        <position position="332"/>
    </location>
</feature>
<dbReference type="GO" id="GO:0000922">
    <property type="term" value="C:spindle pole"/>
    <property type="evidence" value="ECO:0007669"/>
    <property type="project" value="UniProtKB-SubCell"/>
</dbReference>
<dbReference type="GO" id="GO:0005874">
    <property type="term" value="C:microtubule"/>
    <property type="evidence" value="ECO:0007669"/>
    <property type="project" value="UniProtKB-KW"/>
</dbReference>
<accession>A0A564XXE0</accession>
<dbReference type="Pfam" id="PF17862">
    <property type="entry name" value="AAA_lid_3"/>
    <property type="match status" value="1"/>
</dbReference>
<dbReference type="FunFam" id="3.40.50.300:FF:000434">
    <property type="entry name" value="Katanin p60 ATPase-containing subunit A-like 2"/>
    <property type="match status" value="1"/>
</dbReference>
<evidence type="ECO:0000256" key="6">
    <source>
        <dbReference type="ARBA" id="ARBA00023212"/>
    </source>
</evidence>
<evidence type="ECO:0000256" key="3">
    <source>
        <dbReference type="ARBA" id="ARBA00022701"/>
    </source>
</evidence>
<dbReference type="InterPro" id="IPR003593">
    <property type="entry name" value="AAA+_ATPase"/>
</dbReference>
<gene>
    <name evidence="9" type="ORF">WMSIL1_LOCUS816</name>
</gene>
<dbReference type="PANTHER" id="PTHR23074:SF78">
    <property type="entry name" value="KATANIN P60 ATPASE-CONTAINING SUBUNIT A-LIKE 2"/>
    <property type="match status" value="1"/>
</dbReference>
<keyword evidence="3" id="KW-0493">Microtubule</keyword>
<evidence type="ECO:0000256" key="4">
    <source>
        <dbReference type="ARBA" id="ARBA00022741"/>
    </source>
</evidence>
<dbReference type="InterPro" id="IPR041569">
    <property type="entry name" value="AAA_lid_3"/>
</dbReference>
<dbReference type="PANTHER" id="PTHR23074">
    <property type="entry name" value="AAA DOMAIN-CONTAINING"/>
    <property type="match status" value="1"/>
</dbReference>
<dbReference type="GO" id="GO:0005524">
    <property type="term" value="F:ATP binding"/>
    <property type="evidence" value="ECO:0007669"/>
    <property type="project" value="UniProtKB-KW"/>
</dbReference>
<keyword evidence="5" id="KW-0067">ATP-binding</keyword>
<name>A0A564XXE0_HYMDI</name>
<dbReference type="CDD" id="cd19509">
    <property type="entry name" value="RecA-like_VPS4-like"/>
    <property type="match status" value="1"/>
</dbReference>
<evidence type="ECO:0000256" key="5">
    <source>
        <dbReference type="ARBA" id="ARBA00022840"/>
    </source>
</evidence>
<dbReference type="Pfam" id="PF00004">
    <property type="entry name" value="AAA"/>
    <property type="match status" value="1"/>
</dbReference>
<dbReference type="Gene3D" id="3.40.50.300">
    <property type="entry name" value="P-loop containing nucleotide triphosphate hydrolases"/>
    <property type="match status" value="1"/>
</dbReference>
<sequence length="332" mass="36890">MRPSRRPSAKVKPKLLSEERVSNKSVQELLAEGKIFGGCDKESKISNNSSSLVASDDSGQRDKILKPLAPVPYLSSEWAELAESISQNILNHNPNVHWDDIIGLDEAKQLIKEAVVYSTSYPELFSGILSPWKGLLLYGPPGTGKTLLAKAVATECRTTFFNISASSIVSKWRGDSEKLVRILFEMARFHAPSTIFLDELDSLMCQRGSDAGSTVGMGEHEGSRRIKTELLIQMDGLAKSEELVFVLAASNIPWELDHAMLRRLEKRILVDLPNFEARRKMFENLLPRKQKSSKPGVPQLLAQVDYDRVAEITEGYSGSDIRLVCKEAAMNS</sequence>
<dbReference type="AlphaFoldDB" id="A0A564XXE0"/>
<evidence type="ECO:0000256" key="7">
    <source>
        <dbReference type="ARBA" id="ARBA00023235"/>
    </source>
</evidence>
<evidence type="ECO:0000313" key="9">
    <source>
        <dbReference type="EMBL" id="VUZ39556.1"/>
    </source>
</evidence>
<keyword evidence="7" id="KW-0413">Isomerase</keyword>
<dbReference type="EMBL" id="CABIJS010000019">
    <property type="protein sequence ID" value="VUZ39556.1"/>
    <property type="molecule type" value="Genomic_DNA"/>
</dbReference>
<dbReference type="SUPFAM" id="SSF52540">
    <property type="entry name" value="P-loop containing nucleoside triphosphate hydrolases"/>
    <property type="match status" value="1"/>
</dbReference>
<dbReference type="GO" id="GO:0016887">
    <property type="term" value="F:ATP hydrolysis activity"/>
    <property type="evidence" value="ECO:0007669"/>
    <property type="project" value="InterPro"/>
</dbReference>
<dbReference type="Gene3D" id="1.10.8.60">
    <property type="match status" value="1"/>
</dbReference>
<dbReference type="InterPro" id="IPR027417">
    <property type="entry name" value="P-loop_NTPase"/>
</dbReference>
<evidence type="ECO:0000256" key="1">
    <source>
        <dbReference type="ARBA" id="ARBA00004647"/>
    </source>
</evidence>